<dbReference type="AlphaFoldDB" id="A0A1H1AHC5"/>
<organism evidence="1 2">
    <name type="scientific">Crystallibacter crystallopoietes</name>
    <dbReference type="NCBI Taxonomy" id="37928"/>
    <lineage>
        <taxon>Bacteria</taxon>
        <taxon>Bacillati</taxon>
        <taxon>Actinomycetota</taxon>
        <taxon>Actinomycetes</taxon>
        <taxon>Micrococcales</taxon>
        <taxon>Micrococcaceae</taxon>
        <taxon>Crystallibacter</taxon>
    </lineage>
</organism>
<accession>A0A1H1AHC5</accession>
<dbReference type="STRING" id="37928.SAMN04489742_0927"/>
<reference evidence="1 2" key="1">
    <citation type="submission" date="2016-10" db="EMBL/GenBank/DDBJ databases">
        <authorList>
            <person name="de Groot N.N."/>
        </authorList>
    </citation>
    <scope>NUCLEOTIDE SEQUENCE [LARGE SCALE GENOMIC DNA]</scope>
    <source>
        <strain evidence="1 2">DSM 20117</strain>
    </source>
</reference>
<keyword evidence="2" id="KW-1185">Reference proteome</keyword>
<dbReference type="Proteomes" id="UP000181917">
    <property type="component" value="Unassembled WGS sequence"/>
</dbReference>
<evidence type="ECO:0000313" key="2">
    <source>
        <dbReference type="Proteomes" id="UP000181917"/>
    </source>
</evidence>
<dbReference type="InterPro" id="IPR024747">
    <property type="entry name" value="Pyridox_Oxase-rel"/>
</dbReference>
<proteinExistence type="predicted"/>
<evidence type="ECO:0000313" key="1">
    <source>
        <dbReference type="EMBL" id="SDQ39065.1"/>
    </source>
</evidence>
<dbReference type="OrthoDB" id="4726615at2"/>
<dbReference type="Gene3D" id="2.30.110.10">
    <property type="entry name" value="Electron Transport, Fmn-binding Protein, Chain A"/>
    <property type="match status" value="1"/>
</dbReference>
<gene>
    <name evidence="1" type="ORF">SAMN04489742_0927</name>
</gene>
<dbReference type="Pfam" id="PF12900">
    <property type="entry name" value="Pyridox_ox_2"/>
    <property type="match status" value="1"/>
</dbReference>
<dbReference type="SUPFAM" id="SSF50475">
    <property type="entry name" value="FMN-binding split barrel"/>
    <property type="match status" value="1"/>
</dbReference>
<protein>
    <submittedName>
        <fullName evidence="1">Pyridoxamine 5'-phosphate oxidase</fullName>
    </submittedName>
</protein>
<dbReference type="InterPro" id="IPR012349">
    <property type="entry name" value="Split_barrel_FMN-bd"/>
</dbReference>
<sequence>MSEDLRMPDAGNPTLRLGSDECWELLAGTTLGRLAVSYRNEPDVIPVNFWAAEKNILLHGSEYVRDIVRRAEHQVVLEADGRSGSSVWSVMAKGTLRELTGPAEIAAVERRKLRPWTLTRRVLYLELEPSELTGRRIAVGPENND</sequence>
<dbReference type="EMBL" id="FNKH01000002">
    <property type="protein sequence ID" value="SDQ39065.1"/>
    <property type="molecule type" value="Genomic_DNA"/>
</dbReference>
<dbReference type="RefSeq" id="WP_083339571.1">
    <property type="nucleotide sequence ID" value="NZ_CP018863.1"/>
</dbReference>
<name>A0A1H1AHC5_9MICC</name>